<evidence type="ECO:0008006" key="11">
    <source>
        <dbReference type="Google" id="ProtNLM"/>
    </source>
</evidence>
<feature type="signal peptide" evidence="8">
    <location>
        <begin position="1"/>
        <end position="22"/>
    </location>
</feature>
<keyword evidence="10" id="KW-1185">Reference proteome</keyword>
<gene>
    <name evidence="9" type="ORF">QBC33DRAFT_551706</name>
</gene>
<evidence type="ECO:0000256" key="1">
    <source>
        <dbReference type="ARBA" id="ARBA00004191"/>
    </source>
</evidence>
<dbReference type="RefSeq" id="XP_060278712.1">
    <property type="nucleotide sequence ID" value="XM_060429214.1"/>
</dbReference>
<accession>A0AAJ0BSX1</accession>
<keyword evidence="7" id="KW-0472">Membrane</keyword>
<dbReference type="AlphaFoldDB" id="A0AAJ0BSX1"/>
<keyword evidence="2" id="KW-0134">Cell wall</keyword>
<feature type="chain" id="PRO_5042594814" description="Receptor L-domain domain-containing protein" evidence="8">
    <location>
        <begin position="23"/>
        <end position="549"/>
    </location>
</feature>
<dbReference type="InterPro" id="IPR036941">
    <property type="entry name" value="Rcpt_L-dom_sf"/>
</dbReference>
<proteinExistence type="predicted"/>
<keyword evidence="4 8" id="KW-0732">Signal</keyword>
<evidence type="ECO:0000256" key="4">
    <source>
        <dbReference type="ARBA" id="ARBA00022729"/>
    </source>
</evidence>
<feature type="region of interest" description="Disordered" evidence="6">
    <location>
        <begin position="488"/>
        <end position="509"/>
    </location>
</feature>
<keyword evidence="7" id="KW-0812">Transmembrane</keyword>
<feature type="region of interest" description="Disordered" evidence="6">
    <location>
        <begin position="524"/>
        <end position="549"/>
    </location>
</feature>
<evidence type="ECO:0000256" key="5">
    <source>
        <dbReference type="ARBA" id="ARBA00023180"/>
    </source>
</evidence>
<evidence type="ECO:0000256" key="7">
    <source>
        <dbReference type="SAM" id="Phobius"/>
    </source>
</evidence>
<organism evidence="9 10">
    <name type="scientific">Phialemonium atrogriseum</name>
    <dbReference type="NCBI Taxonomy" id="1093897"/>
    <lineage>
        <taxon>Eukaryota</taxon>
        <taxon>Fungi</taxon>
        <taxon>Dikarya</taxon>
        <taxon>Ascomycota</taxon>
        <taxon>Pezizomycotina</taxon>
        <taxon>Sordariomycetes</taxon>
        <taxon>Sordariomycetidae</taxon>
        <taxon>Cephalothecales</taxon>
        <taxon>Cephalothecaceae</taxon>
        <taxon>Phialemonium</taxon>
    </lineage>
</organism>
<keyword evidence="7" id="KW-1133">Transmembrane helix</keyword>
<dbReference type="GeneID" id="85312401"/>
<name>A0AAJ0BSX1_9PEZI</name>
<feature type="transmembrane region" description="Helical" evidence="7">
    <location>
        <begin position="458"/>
        <end position="480"/>
    </location>
</feature>
<evidence type="ECO:0000256" key="8">
    <source>
        <dbReference type="SAM" id="SignalP"/>
    </source>
</evidence>
<keyword evidence="3" id="KW-0964">Secreted</keyword>
<dbReference type="InterPro" id="IPR051648">
    <property type="entry name" value="CWI-Assembly_Regulator"/>
</dbReference>
<dbReference type="GO" id="GO:0009277">
    <property type="term" value="C:fungal-type cell wall"/>
    <property type="evidence" value="ECO:0007669"/>
    <property type="project" value="TreeGrafter"/>
</dbReference>
<evidence type="ECO:0000313" key="10">
    <source>
        <dbReference type="Proteomes" id="UP001244011"/>
    </source>
</evidence>
<dbReference type="Gene3D" id="3.80.20.20">
    <property type="entry name" value="Receptor L-domain"/>
    <property type="match status" value="1"/>
</dbReference>
<evidence type="ECO:0000256" key="6">
    <source>
        <dbReference type="SAM" id="MobiDB-lite"/>
    </source>
</evidence>
<sequence length="549" mass="57780">MPRRPFLTAVLLVSQFLGSVAAGCSSPGYSISSPAGSDDISSCTTFDGSISLLFGDKPSAWQSSNAVVDLGDIVTITGDLVIYADSRPQRTTVIASKLKAIKGGITIQNIDSTGTVRSLSISFPSLESVGRGYAITGGISEVAIQHSDKLTVGKLFQAWGTDVDEFHVGGLVTMDGQLTINTNPSMKTLDIGDLVTVTSFLRIQQNDVLSSVSLNSLQTVGADLTFDGNPKLVELELPALQFAETLSFASNGQKFAVSLPQLSSLGKPNTTSTSTIQDIDEIDLPSLRNVTGDLAFQSTSLTDLTIPILTHAVGSITVEDNSAMTTLAFPRLRSMKNIFISGNDGLNNFTANALATAGTISIKGPALTNVEFFGLKEVTSDFKIVGAASMDCSWFDQNIKPIVKGSFSCVGNHAQPATERKPSTGGIENTDGEPPRSDPTAEAGKAASGLSRGAKAGIGIGAAAGVVILVGLAAFLFFAIRKKRRLPKEHRNDVQGYPPKGDTDTDGSEVFDGRLRMGVHTTIRAVPSRDKGSPELPMLEFNKSLGLDK</sequence>
<dbReference type="SUPFAM" id="SSF52058">
    <property type="entry name" value="L domain-like"/>
    <property type="match status" value="2"/>
</dbReference>
<dbReference type="GO" id="GO:0009986">
    <property type="term" value="C:cell surface"/>
    <property type="evidence" value="ECO:0007669"/>
    <property type="project" value="TreeGrafter"/>
</dbReference>
<evidence type="ECO:0000256" key="2">
    <source>
        <dbReference type="ARBA" id="ARBA00022512"/>
    </source>
</evidence>
<feature type="region of interest" description="Disordered" evidence="6">
    <location>
        <begin position="413"/>
        <end position="446"/>
    </location>
</feature>
<dbReference type="GO" id="GO:0031505">
    <property type="term" value="P:fungal-type cell wall organization"/>
    <property type="evidence" value="ECO:0007669"/>
    <property type="project" value="TreeGrafter"/>
</dbReference>
<keyword evidence="5" id="KW-0325">Glycoprotein</keyword>
<dbReference type="PANTHER" id="PTHR31018:SF3">
    <property type="entry name" value="RECEPTOR PROTEIN-TYROSINE KINASE"/>
    <property type="match status" value="1"/>
</dbReference>
<comment type="caution">
    <text evidence="9">The sequence shown here is derived from an EMBL/GenBank/DDBJ whole genome shotgun (WGS) entry which is preliminary data.</text>
</comment>
<protein>
    <recommendedName>
        <fullName evidence="11">Receptor L-domain domain-containing protein</fullName>
    </recommendedName>
</protein>
<evidence type="ECO:0000256" key="3">
    <source>
        <dbReference type="ARBA" id="ARBA00022525"/>
    </source>
</evidence>
<comment type="subcellular location">
    <subcellularLocation>
        <location evidence="1">Secreted</location>
        <location evidence="1">Cell wall</location>
    </subcellularLocation>
</comment>
<dbReference type="PROSITE" id="PS51257">
    <property type="entry name" value="PROKAR_LIPOPROTEIN"/>
    <property type="match status" value="1"/>
</dbReference>
<reference evidence="9" key="1">
    <citation type="submission" date="2023-06" db="EMBL/GenBank/DDBJ databases">
        <title>Genome-scale phylogeny and comparative genomics of the fungal order Sordariales.</title>
        <authorList>
            <consortium name="Lawrence Berkeley National Laboratory"/>
            <person name="Hensen N."/>
            <person name="Bonometti L."/>
            <person name="Westerberg I."/>
            <person name="Brannstrom I.O."/>
            <person name="Guillou S."/>
            <person name="Cros-Aarteil S."/>
            <person name="Calhoun S."/>
            <person name="Haridas S."/>
            <person name="Kuo A."/>
            <person name="Mondo S."/>
            <person name="Pangilinan J."/>
            <person name="Riley R."/>
            <person name="Labutti K."/>
            <person name="Andreopoulos B."/>
            <person name="Lipzen A."/>
            <person name="Chen C."/>
            <person name="Yanf M."/>
            <person name="Daum C."/>
            <person name="Ng V."/>
            <person name="Clum A."/>
            <person name="Steindorff A."/>
            <person name="Ohm R."/>
            <person name="Martin F."/>
            <person name="Silar P."/>
            <person name="Natvig D."/>
            <person name="Lalanne C."/>
            <person name="Gautier V."/>
            <person name="Ament-Velasquez S.L."/>
            <person name="Kruys A."/>
            <person name="Hutchinson M.I."/>
            <person name="Powell A.J."/>
            <person name="Barry K."/>
            <person name="Miller A.N."/>
            <person name="Grigoriev I.V."/>
            <person name="Debuchy R."/>
            <person name="Gladieux P."/>
            <person name="Thoren M.H."/>
            <person name="Johannesson H."/>
        </authorList>
    </citation>
    <scope>NUCLEOTIDE SEQUENCE</scope>
    <source>
        <strain evidence="9">8032-3</strain>
    </source>
</reference>
<dbReference type="Proteomes" id="UP001244011">
    <property type="component" value="Unassembled WGS sequence"/>
</dbReference>
<evidence type="ECO:0000313" key="9">
    <source>
        <dbReference type="EMBL" id="KAK1762499.1"/>
    </source>
</evidence>
<dbReference type="PANTHER" id="PTHR31018">
    <property type="entry name" value="SPORULATION-SPECIFIC PROTEIN-RELATED"/>
    <property type="match status" value="1"/>
</dbReference>
<dbReference type="GO" id="GO:0005886">
    <property type="term" value="C:plasma membrane"/>
    <property type="evidence" value="ECO:0007669"/>
    <property type="project" value="TreeGrafter"/>
</dbReference>
<dbReference type="EMBL" id="MU839036">
    <property type="protein sequence ID" value="KAK1762499.1"/>
    <property type="molecule type" value="Genomic_DNA"/>
</dbReference>